<evidence type="ECO:0000256" key="4">
    <source>
        <dbReference type="ARBA" id="ARBA00023136"/>
    </source>
</evidence>
<name>A0A0G4GF07_VITBC</name>
<sequence>MDAGVAKPQSSLPLQIFIYFDGYWSALYFAIEVLLFTYKGVVLRYPPSTWPGEFTMVVLFAVFQKIRLYLGTAGNKTEQLGGILWFVLLTIPVVLILMYLLEFQVYVLRFEVFLAITGICFVGVEFFLALIAACFFTRRAV</sequence>
<dbReference type="PANTHER" id="PTHR13531">
    <property type="entry name" value="GEO07735P1-RELATED-RELATED"/>
    <property type="match status" value="1"/>
</dbReference>
<gene>
    <name evidence="6" type="ORF">Vbra_17604</name>
</gene>
<dbReference type="InterPro" id="IPR019184">
    <property type="entry name" value="Uncharacterised_TM-17"/>
</dbReference>
<dbReference type="Pfam" id="PF09799">
    <property type="entry name" value="Transmemb_17"/>
    <property type="match status" value="1"/>
</dbReference>
<dbReference type="GO" id="GO:0016020">
    <property type="term" value="C:membrane"/>
    <property type="evidence" value="ECO:0007669"/>
    <property type="project" value="UniProtKB-SubCell"/>
</dbReference>
<comment type="subcellular location">
    <subcellularLocation>
        <location evidence="1">Membrane</location>
        <topology evidence="1">Multi-pass membrane protein</topology>
    </subcellularLocation>
</comment>
<dbReference type="PANTHER" id="PTHR13531:SF0">
    <property type="entry name" value="GEO07735P1-RELATED"/>
    <property type="match status" value="1"/>
</dbReference>
<evidence type="ECO:0008006" key="8">
    <source>
        <dbReference type="Google" id="ProtNLM"/>
    </source>
</evidence>
<feature type="transmembrane region" description="Helical" evidence="5">
    <location>
        <begin position="113"/>
        <end position="136"/>
    </location>
</feature>
<protein>
    <recommendedName>
        <fullName evidence="8">Transmembrane protein 216</fullName>
    </recommendedName>
</protein>
<reference evidence="6 7" key="1">
    <citation type="submission" date="2014-11" db="EMBL/GenBank/DDBJ databases">
        <authorList>
            <person name="Zhu J."/>
            <person name="Qi W."/>
            <person name="Song R."/>
        </authorList>
    </citation>
    <scope>NUCLEOTIDE SEQUENCE [LARGE SCALE GENOMIC DNA]</scope>
</reference>
<accession>A0A0G4GF07</accession>
<keyword evidence="7" id="KW-1185">Reference proteome</keyword>
<dbReference type="GO" id="GO:0035869">
    <property type="term" value="C:ciliary transition zone"/>
    <property type="evidence" value="ECO:0007669"/>
    <property type="project" value="TreeGrafter"/>
</dbReference>
<evidence type="ECO:0000256" key="3">
    <source>
        <dbReference type="ARBA" id="ARBA00022989"/>
    </source>
</evidence>
<dbReference type="STRING" id="1169540.A0A0G4GF07"/>
<proteinExistence type="predicted"/>
<keyword evidence="3 5" id="KW-1133">Transmembrane helix</keyword>
<evidence type="ECO:0000256" key="2">
    <source>
        <dbReference type="ARBA" id="ARBA00022692"/>
    </source>
</evidence>
<evidence type="ECO:0000256" key="5">
    <source>
        <dbReference type="SAM" id="Phobius"/>
    </source>
</evidence>
<organism evidence="6 7">
    <name type="scientific">Vitrella brassicaformis (strain CCMP3155)</name>
    <dbReference type="NCBI Taxonomy" id="1169540"/>
    <lineage>
        <taxon>Eukaryota</taxon>
        <taxon>Sar</taxon>
        <taxon>Alveolata</taxon>
        <taxon>Colpodellida</taxon>
        <taxon>Vitrellaceae</taxon>
        <taxon>Vitrella</taxon>
    </lineage>
</organism>
<dbReference type="InParanoid" id="A0A0G4GF07"/>
<dbReference type="GO" id="GO:1905515">
    <property type="term" value="P:non-motile cilium assembly"/>
    <property type="evidence" value="ECO:0007669"/>
    <property type="project" value="TreeGrafter"/>
</dbReference>
<keyword evidence="2 5" id="KW-0812">Transmembrane</keyword>
<dbReference type="AlphaFoldDB" id="A0A0G4GF07"/>
<dbReference type="EMBL" id="CDMY01000646">
    <property type="protein sequence ID" value="CEM28092.1"/>
    <property type="molecule type" value="Genomic_DNA"/>
</dbReference>
<feature type="transmembrane region" description="Helical" evidence="5">
    <location>
        <begin position="16"/>
        <end position="38"/>
    </location>
</feature>
<feature type="transmembrane region" description="Helical" evidence="5">
    <location>
        <begin position="82"/>
        <end position="101"/>
    </location>
</feature>
<dbReference type="VEuPathDB" id="CryptoDB:Vbra_17604"/>
<dbReference type="OrthoDB" id="312985at2759"/>
<dbReference type="Proteomes" id="UP000041254">
    <property type="component" value="Unassembled WGS sequence"/>
</dbReference>
<keyword evidence="4 5" id="KW-0472">Membrane</keyword>
<dbReference type="OMA" id="AEILMFV"/>
<evidence type="ECO:0000313" key="6">
    <source>
        <dbReference type="EMBL" id="CEM28092.1"/>
    </source>
</evidence>
<evidence type="ECO:0000256" key="1">
    <source>
        <dbReference type="ARBA" id="ARBA00004141"/>
    </source>
</evidence>
<evidence type="ECO:0000313" key="7">
    <source>
        <dbReference type="Proteomes" id="UP000041254"/>
    </source>
</evidence>